<feature type="signal peptide" evidence="2">
    <location>
        <begin position="1"/>
        <end position="26"/>
    </location>
</feature>
<dbReference type="RefSeq" id="WP_209641200.1">
    <property type="nucleotide sequence ID" value="NZ_JAGINW010000001.1"/>
</dbReference>
<feature type="chain" id="PRO_5045402990" description="Secreted protein" evidence="2">
    <location>
        <begin position="27"/>
        <end position="261"/>
    </location>
</feature>
<protein>
    <recommendedName>
        <fullName evidence="5">Secreted protein</fullName>
    </recommendedName>
</protein>
<evidence type="ECO:0000256" key="2">
    <source>
        <dbReference type="SAM" id="SignalP"/>
    </source>
</evidence>
<accession>A0ABS4TI52</accession>
<comment type="caution">
    <text evidence="3">The sequence shown here is derived from an EMBL/GenBank/DDBJ whole genome shotgun (WGS) entry which is preliminary data.</text>
</comment>
<dbReference type="EMBL" id="JAGINW010000001">
    <property type="protein sequence ID" value="MBP2324108.1"/>
    <property type="molecule type" value="Genomic_DNA"/>
</dbReference>
<gene>
    <name evidence="3" type="ORF">JOF56_004493</name>
</gene>
<evidence type="ECO:0000313" key="3">
    <source>
        <dbReference type="EMBL" id="MBP2324108.1"/>
    </source>
</evidence>
<feature type="region of interest" description="Disordered" evidence="1">
    <location>
        <begin position="92"/>
        <end position="114"/>
    </location>
</feature>
<reference evidence="3 4" key="1">
    <citation type="submission" date="2021-03" db="EMBL/GenBank/DDBJ databases">
        <title>Sequencing the genomes of 1000 actinobacteria strains.</title>
        <authorList>
            <person name="Klenk H.-P."/>
        </authorList>
    </citation>
    <scope>NUCLEOTIDE SEQUENCE [LARGE SCALE GENOMIC DNA]</scope>
    <source>
        <strain evidence="3 4">DSM 46670</strain>
    </source>
</reference>
<evidence type="ECO:0008006" key="5">
    <source>
        <dbReference type="Google" id="ProtNLM"/>
    </source>
</evidence>
<keyword evidence="4" id="KW-1185">Reference proteome</keyword>
<proteinExistence type="predicted"/>
<evidence type="ECO:0000256" key="1">
    <source>
        <dbReference type="SAM" id="MobiDB-lite"/>
    </source>
</evidence>
<evidence type="ECO:0000313" key="4">
    <source>
        <dbReference type="Proteomes" id="UP001519332"/>
    </source>
</evidence>
<name>A0ABS4TI52_9PSEU</name>
<dbReference type="Proteomes" id="UP001519332">
    <property type="component" value="Unassembled WGS sequence"/>
</dbReference>
<organism evidence="3 4">
    <name type="scientific">Kibdelosporangium banguiense</name>
    <dbReference type="NCBI Taxonomy" id="1365924"/>
    <lineage>
        <taxon>Bacteria</taxon>
        <taxon>Bacillati</taxon>
        <taxon>Actinomycetota</taxon>
        <taxon>Actinomycetes</taxon>
        <taxon>Pseudonocardiales</taxon>
        <taxon>Pseudonocardiaceae</taxon>
        <taxon>Kibdelosporangium</taxon>
    </lineage>
</organism>
<keyword evidence="2" id="KW-0732">Signal</keyword>
<sequence>MKLTRTLVLTLATATGLSLASGIAGAESDGWIHYRVPVLADAQQVTIQGALNERGVCEIPMSSELSPTTETASIDEIAHNPDTCTSKVLVSSTEVADEAESDTDKSEGAATPQLSAGVAGDANIQAVTRSRGYYKSYYEDPVQLDVNSVSNWTEWSWNGSSVLSSPGPTGGYNYGWYSPSGWSKKENNWTNTYTSAQTSVSSYVHYRNGSFCATIDTHTYYNRNNVHGRKNGVLAGNVSAEKSGGCTRLLSFHTKIKRTKN</sequence>